<dbReference type="EMBL" id="VLKT01000038">
    <property type="protein sequence ID" value="TWI28354.1"/>
    <property type="molecule type" value="Genomic_DNA"/>
</dbReference>
<evidence type="ECO:0008006" key="4">
    <source>
        <dbReference type="Google" id="ProtNLM"/>
    </source>
</evidence>
<dbReference type="PANTHER" id="PTHR45588:SF1">
    <property type="entry name" value="WW DOMAIN-CONTAINING PROTEIN"/>
    <property type="match status" value="1"/>
</dbReference>
<feature type="chain" id="PRO_5022149211" description="Tetratricopeptide repeat protein" evidence="1">
    <location>
        <begin position="29"/>
        <end position="539"/>
    </location>
</feature>
<keyword evidence="3" id="KW-1185">Reference proteome</keyword>
<dbReference type="PANTHER" id="PTHR45588">
    <property type="entry name" value="TPR DOMAIN-CONTAINING PROTEIN"/>
    <property type="match status" value="1"/>
</dbReference>
<protein>
    <recommendedName>
        <fullName evidence="4">Tetratricopeptide repeat protein</fullName>
    </recommendedName>
</protein>
<gene>
    <name evidence="2" type="ORF">IQ26_05232</name>
</gene>
<dbReference type="Proteomes" id="UP000317122">
    <property type="component" value="Unassembled WGS sequence"/>
</dbReference>
<feature type="signal peptide" evidence="1">
    <location>
        <begin position="1"/>
        <end position="28"/>
    </location>
</feature>
<dbReference type="Gene3D" id="1.25.40.10">
    <property type="entry name" value="Tetratricopeptide repeat domain"/>
    <property type="match status" value="1"/>
</dbReference>
<evidence type="ECO:0000313" key="2">
    <source>
        <dbReference type="EMBL" id="TWI28354.1"/>
    </source>
</evidence>
<name>A0A562N8A7_9HYPH</name>
<keyword evidence="1" id="KW-0732">Signal</keyword>
<dbReference type="AlphaFoldDB" id="A0A562N8A7"/>
<reference evidence="2 3" key="1">
    <citation type="journal article" date="2015" name="Stand. Genomic Sci.">
        <title>Genomic Encyclopedia of Bacterial and Archaeal Type Strains, Phase III: the genomes of soil and plant-associated and newly described type strains.</title>
        <authorList>
            <person name="Whitman W.B."/>
            <person name="Woyke T."/>
            <person name="Klenk H.P."/>
            <person name="Zhou Y."/>
            <person name="Lilburn T.G."/>
            <person name="Beck B.J."/>
            <person name="De Vos P."/>
            <person name="Vandamme P."/>
            <person name="Eisen J.A."/>
            <person name="Garrity G."/>
            <person name="Hugenholtz P."/>
            <person name="Kyrpides N.C."/>
        </authorList>
    </citation>
    <scope>NUCLEOTIDE SEQUENCE [LARGE SCALE GENOMIC DNA]</scope>
    <source>
        <strain evidence="2 3">CGMCC 1.2546</strain>
    </source>
</reference>
<evidence type="ECO:0000313" key="3">
    <source>
        <dbReference type="Proteomes" id="UP000317122"/>
    </source>
</evidence>
<comment type="caution">
    <text evidence="2">The sequence shown here is derived from an EMBL/GenBank/DDBJ whole genome shotgun (WGS) entry which is preliminary data.</text>
</comment>
<dbReference type="InterPro" id="IPR011990">
    <property type="entry name" value="TPR-like_helical_dom_sf"/>
</dbReference>
<organism evidence="2 3">
    <name type="scientific">Mesorhizobium tianshanense</name>
    <dbReference type="NCBI Taxonomy" id="39844"/>
    <lineage>
        <taxon>Bacteria</taxon>
        <taxon>Pseudomonadati</taxon>
        <taxon>Pseudomonadota</taxon>
        <taxon>Alphaproteobacteria</taxon>
        <taxon>Hyphomicrobiales</taxon>
        <taxon>Phyllobacteriaceae</taxon>
        <taxon>Mesorhizobium</taxon>
    </lineage>
</organism>
<sequence>MRHSFVAISGTCLVALTAANLGSGIPAAADDVHATGDRLGTVNFSISCDAAAQEGFTRSMALYHSFAWSQAMEAFKAVSDADPNCGMAHWGRAMVMLDNPFLWPGSLTPEKLGDIAVALEDAREAGLHDAREEAYVAALEAFVRDRDTLDHRARVRLFEDAMGEVAAANPEDTEASILHALITSANFDPTDQTYSNQMRAAKILEPLFAKHPDHPGVAHYLIHTYDYPPLAEQGLKAASSYAKIAPDATHALHMPSHIFTRVGQWQASIDSNRESAKVDGGKSLNTHHAYDYKVYAHLQLAQDGAAKEAMNEAFAANQVDHFATAFAYAAMPARVSLERGDWAGAKDLDLKPAAGDYPWEKYPHAEAINAFARGVGAARSGDAEAAREQQARLEKLRDATGPDYWVEQVNIQADIVGALALCAEDPAQGCIDALSKAAAREDATQKHVVTPGPILPAREILADILLEQDRAEKALIEYEAVLGKEPNRYRALAGAIEAAVKANNMEKARSHAKHLMEQAAATDSERSSLELARRIVSAQ</sequence>
<evidence type="ECO:0000256" key="1">
    <source>
        <dbReference type="SAM" id="SignalP"/>
    </source>
</evidence>
<proteinExistence type="predicted"/>
<accession>A0A562N8A7</accession>
<dbReference type="RefSeq" id="WP_240547236.1">
    <property type="nucleotide sequence ID" value="NZ_BSPF01000049.1"/>
</dbReference>
<dbReference type="SUPFAM" id="SSF48452">
    <property type="entry name" value="TPR-like"/>
    <property type="match status" value="1"/>
</dbReference>